<evidence type="ECO:0000313" key="6">
    <source>
        <dbReference type="EMBL" id="QPC84888.1"/>
    </source>
</evidence>
<accession>A0A7S8EDC1</accession>
<feature type="region of interest" description="Disordered" evidence="4">
    <location>
        <begin position="157"/>
        <end position="179"/>
    </location>
</feature>
<dbReference type="InterPro" id="IPR006016">
    <property type="entry name" value="UspA"/>
</dbReference>
<evidence type="ECO:0000259" key="5">
    <source>
        <dbReference type="Pfam" id="PF00582"/>
    </source>
</evidence>
<feature type="domain" description="UspA" evidence="5">
    <location>
        <begin position="1"/>
        <end position="148"/>
    </location>
</feature>
<dbReference type="CDD" id="cd00293">
    <property type="entry name" value="USP-like"/>
    <property type="match status" value="1"/>
</dbReference>
<dbReference type="AlphaFoldDB" id="A0A7S8EDC1"/>
<feature type="compositionally biased region" description="Polar residues" evidence="4">
    <location>
        <begin position="170"/>
        <end position="179"/>
    </location>
</feature>
<dbReference type="Proteomes" id="UP000594468">
    <property type="component" value="Chromosome"/>
</dbReference>
<gene>
    <name evidence="6" type="ORF">G4Y79_11105</name>
</gene>
<evidence type="ECO:0000256" key="3">
    <source>
        <dbReference type="ARBA" id="ARBA00022840"/>
    </source>
</evidence>
<dbReference type="Gene3D" id="3.40.50.620">
    <property type="entry name" value="HUPs"/>
    <property type="match status" value="1"/>
</dbReference>
<evidence type="ECO:0000256" key="4">
    <source>
        <dbReference type="SAM" id="MobiDB-lite"/>
    </source>
</evidence>
<protein>
    <submittedName>
        <fullName evidence="6">Universal stress protein</fullName>
    </submittedName>
</protein>
<name>A0A7S8EDC1_9CHLR</name>
<comment type="similarity">
    <text evidence="1">Belongs to the universal stress protein A family.</text>
</comment>
<keyword evidence="7" id="KW-1185">Reference proteome</keyword>
<evidence type="ECO:0000313" key="7">
    <source>
        <dbReference type="Proteomes" id="UP000594468"/>
    </source>
</evidence>
<dbReference type="PRINTS" id="PR01438">
    <property type="entry name" value="UNVRSLSTRESS"/>
</dbReference>
<dbReference type="SUPFAM" id="SSF52402">
    <property type="entry name" value="Adenine nucleotide alpha hydrolases-like"/>
    <property type="match status" value="1"/>
</dbReference>
<keyword evidence="2" id="KW-0547">Nucleotide-binding</keyword>
<evidence type="ECO:0000256" key="2">
    <source>
        <dbReference type="ARBA" id="ARBA00022741"/>
    </source>
</evidence>
<proteinExistence type="inferred from homology"/>
<dbReference type="InterPro" id="IPR006015">
    <property type="entry name" value="Universal_stress_UspA"/>
</dbReference>
<dbReference type="RefSeq" id="WP_195172951.1">
    <property type="nucleotide sequence ID" value="NZ_CP062983.1"/>
</dbReference>
<dbReference type="EMBL" id="CP062983">
    <property type="protein sequence ID" value="QPC84888.1"/>
    <property type="molecule type" value="Genomic_DNA"/>
</dbReference>
<dbReference type="PANTHER" id="PTHR46268">
    <property type="entry name" value="STRESS RESPONSE PROTEIN NHAX"/>
    <property type="match status" value="1"/>
</dbReference>
<keyword evidence="3" id="KW-0067">ATP-binding</keyword>
<dbReference type="PANTHER" id="PTHR46268:SF27">
    <property type="entry name" value="UNIVERSAL STRESS PROTEIN RV2623"/>
    <property type="match status" value="1"/>
</dbReference>
<dbReference type="Pfam" id="PF00582">
    <property type="entry name" value="Usp"/>
    <property type="match status" value="1"/>
</dbReference>
<sequence>MLKHVLVTLDGSELSEQALQYAENLVTPDGKLTLLSVVDVPDMQVYSMYDLPLIVQEMDYDHFVNKVESSMREYLNGIVASLQRRGLQAVPLVTTGDPAKMIIEQAEKLSVDTIVMCTHGRSGLSRWLFGSVTQKVLNTMPCPVLVIPGTVVKKESTRGTVESSVAGDTPANTTSAVPV</sequence>
<dbReference type="GO" id="GO:0005524">
    <property type="term" value="F:ATP binding"/>
    <property type="evidence" value="ECO:0007669"/>
    <property type="project" value="UniProtKB-KW"/>
</dbReference>
<dbReference type="InterPro" id="IPR014729">
    <property type="entry name" value="Rossmann-like_a/b/a_fold"/>
</dbReference>
<dbReference type="KEGG" id="pmet:G4Y79_11105"/>
<organism evidence="6 7">
    <name type="scientific">Phototrophicus methaneseepsis</name>
    <dbReference type="NCBI Taxonomy" id="2710758"/>
    <lineage>
        <taxon>Bacteria</taxon>
        <taxon>Bacillati</taxon>
        <taxon>Chloroflexota</taxon>
        <taxon>Candidatus Thermofontia</taxon>
        <taxon>Phototrophicales</taxon>
        <taxon>Phototrophicaceae</taxon>
        <taxon>Phototrophicus</taxon>
    </lineage>
</organism>
<reference evidence="6 7" key="1">
    <citation type="submission" date="2020-02" db="EMBL/GenBank/DDBJ databases">
        <authorList>
            <person name="Zheng R.K."/>
            <person name="Sun C.M."/>
        </authorList>
    </citation>
    <scope>NUCLEOTIDE SEQUENCE [LARGE SCALE GENOMIC DNA]</scope>
    <source>
        <strain evidence="7">rifampicinis</strain>
    </source>
</reference>
<evidence type="ECO:0000256" key="1">
    <source>
        <dbReference type="ARBA" id="ARBA00008791"/>
    </source>
</evidence>